<dbReference type="AlphaFoldDB" id="A0AAU9C4G8"/>
<dbReference type="InterPro" id="IPR005863">
    <property type="entry name" value="UDP-N-AcMur_synth"/>
</dbReference>
<feature type="binding site" evidence="10">
    <location>
        <begin position="105"/>
        <end position="111"/>
    </location>
    <ligand>
        <name>ATP</name>
        <dbReference type="ChEBI" id="CHEBI:30616"/>
    </ligand>
</feature>
<evidence type="ECO:0000256" key="11">
    <source>
        <dbReference type="RuleBase" id="RU004136"/>
    </source>
</evidence>
<dbReference type="PANTHER" id="PTHR43024:SF1">
    <property type="entry name" value="UDP-N-ACETYLMURAMOYL-TRIPEPTIDE--D-ALANYL-D-ALANINE LIGASE"/>
    <property type="match status" value="1"/>
</dbReference>
<keyword evidence="2 10" id="KW-0436">Ligase</keyword>
<dbReference type="GO" id="GO:0009252">
    <property type="term" value="P:peptidoglycan biosynthetic process"/>
    <property type="evidence" value="ECO:0007669"/>
    <property type="project" value="UniProtKB-UniRule"/>
</dbReference>
<dbReference type="KEGG" id="meiy:MIN45_P0391"/>
<evidence type="ECO:0000313" key="15">
    <source>
        <dbReference type="EMBL" id="BCX88024.1"/>
    </source>
</evidence>
<dbReference type="InterPro" id="IPR036615">
    <property type="entry name" value="Mur_ligase_C_dom_sf"/>
</dbReference>
<evidence type="ECO:0000259" key="14">
    <source>
        <dbReference type="Pfam" id="PF08245"/>
    </source>
</evidence>
<keyword evidence="4 10" id="KW-0547">Nucleotide-binding</keyword>
<dbReference type="Proteomes" id="UP001321450">
    <property type="component" value="Chromosome"/>
</dbReference>
<dbReference type="GO" id="GO:0071555">
    <property type="term" value="P:cell wall organization"/>
    <property type="evidence" value="ECO:0007669"/>
    <property type="project" value="UniProtKB-KW"/>
</dbReference>
<dbReference type="SUPFAM" id="SSF63418">
    <property type="entry name" value="MurE/MurF N-terminal domain"/>
    <property type="match status" value="1"/>
</dbReference>
<dbReference type="InterPro" id="IPR036565">
    <property type="entry name" value="Mur-like_cat_sf"/>
</dbReference>
<keyword evidence="1 10" id="KW-0963">Cytoplasm</keyword>
<keyword evidence="6 10" id="KW-0133">Cell shape</keyword>
<keyword evidence="9 10" id="KW-0961">Cell wall biogenesis/degradation</keyword>
<evidence type="ECO:0000256" key="5">
    <source>
        <dbReference type="ARBA" id="ARBA00022840"/>
    </source>
</evidence>
<feature type="domain" description="Mur ligase N-terminal catalytic" evidence="12">
    <location>
        <begin position="22"/>
        <end position="91"/>
    </location>
</feature>
<dbReference type="GO" id="GO:0005737">
    <property type="term" value="C:cytoplasm"/>
    <property type="evidence" value="ECO:0007669"/>
    <property type="project" value="UniProtKB-SubCell"/>
</dbReference>
<dbReference type="Gene3D" id="3.40.1190.10">
    <property type="entry name" value="Mur-like, catalytic domain"/>
    <property type="match status" value="1"/>
</dbReference>
<evidence type="ECO:0000256" key="7">
    <source>
        <dbReference type="ARBA" id="ARBA00022984"/>
    </source>
</evidence>
<dbReference type="GO" id="GO:0005524">
    <property type="term" value="F:ATP binding"/>
    <property type="evidence" value="ECO:0007669"/>
    <property type="project" value="UniProtKB-UniRule"/>
</dbReference>
<dbReference type="Pfam" id="PF08245">
    <property type="entry name" value="Mur_ligase_M"/>
    <property type="match status" value="1"/>
</dbReference>
<dbReference type="Gene3D" id="3.40.1390.10">
    <property type="entry name" value="MurE/MurF, N-terminal domain"/>
    <property type="match status" value="1"/>
</dbReference>
<comment type="pathway">
    <text evidence="10 11">Cell wall biogenesis; peptidoglycan biosynthesis.</text>
</comment>
<evidence type="ECO:0000256" key="2">
    <source>
        <dbReference type="ARBA" id="ARBA00022598"/>
    </source>
</evidence>
<feature type="domain" description="Mur ligase C-terminal" evidence="13">
    <location>
        <begin position="316"/>
        <end position="435"/>
    </location>
</feature>
<dbReference type="Pfam" id="PF01225">
    <property type="entry name" value="Mur_ligase"/>
    <property type="match status" value="1"/>
</dbReference>
<evidence type="ECO:0000256" key="8">
    <source>
        <dbReference type="ARBA" id="ARBA00023306"/>
    </source>
</evidence>
<accession>A0AAU9C4G8</accession>
<gene>
    <name evidence="10" type="primary">murF</name>
    <name evidence="15" type="ORF">MIN45_P0391</name>
</gene>
<evidence type="ECO:0000256" key="9">
    <source>
        <dbReference type="ARBA" id="ARBA00023316"/>
    </source>
</evidence>
<dbReference type="Gene3D" id="3.90.190.20">
    <property type="entry name" value="Mur ligase, C-terminal domain"/>
    <property type="match status" value="1"/>
</dbReference>
<comment type="function">
    <text evidence="10 11">Involved in cell wall formation. Catalyzes the final step in the synthesis of UDP-N-acetylmuramoyl-pentapeptide, the precursor of murein.</text>
</comment>
<protein>
    <recommendedName>
        <fullName evidence="10 11">UDP-N-acetylmuramoyl-tripeptide--D-alanyl-D-alanine ligase</fullName>
        <ecNumber evidence="10 11">6.3.2.10</ecNumber>
    </recommendedName>
    <alternativeName>
        <fullName evidence="10">D-alanyl-D-alanine-adding enzyme</fullName>
    </alternativeName>
</protein>
<sequence length="449" mass="46984">MRLSEVAPVLGGRLLGEDAGFEGVGTDTRRPLRGALYVALRGGRFDGHDFLPQAAAAGASAALVSRPVDCGLPQLQVPDTRMALGQLARHWRRRIFQGRVIGVTGSNGKTTVKEMIAAALGGEPAVLKTHGNLNNDIGVPLTLLRLTAAQCHAVVEMGANHPGEIGYCAGLAEPDVGVITQAAPAHLAGFGSLEGVARTKGELLTALPSDGTAVLNADDSFFELWRRLSGGRRVLSFGFGKADVRAVEVAPLAFAAGRFHNRFEVEALGQRFSLDLALAGRHNVANALAAIAAALAAGGDPEAIRVGLEGLRPVPGRLRPLPAREGAWLLDDCYNANPVSFAAGLETLTALGGEPWVVLGAFGELGPESAYWHRQAGRLARRHRVAYLLAVGEDAKAAVASFGGGGQWFSSRDALIEAALKHLHSGARILVKGSRSQGLEHVVRALEAA</sequence>
<evidence type="ECO:0000259" key="12">
    <source>
        <dbReference type="Pfam" id="PF01225"/>
    </source>
</evidence>
<dbReference type="NCBIfam" id="TIGR01143">
    <property type="entry name" value="murF"/>
    <property type="match status" value="1"/>
</dbReference>
<dbReference type="EC" id="6.3.2.10" evidence="10 11"/>
<dbReference type="InterPro" id="IPR000713">
    <property type="entry name" value="Mur_ligase_N"/>
</dbReference>
<comment type="subcellular location">
    <subcellularLocation>
        <location evidence="10 11">Cytoplasm</location>
    </subcellularLocation>
</comment>
<dbReference type="PANTHER" id="PTHR43024">
    <property type="entry name" value="UDP-N-ACETYLMURAMOYL-TRIPEPTIDE--D-ALANYL-D-ALANINE LIGASE"/>
    <property type="match status" value="1"/>
</dbReference>
<name>A0AAU9C4G8_9GAMM</name>
<comment type="similarity">
    <text evidence="10">Belongs to the MurCDEF family. MurF subfamily.</text>
</comment>
<dbReference type="Pfam" id="PF02875">
    <property type="entry name" value="Mur_ligase_C"/>
    <property type="match status" value="1"/>
</dbReference>
<comment type="catalytic activity">
    <reaction evidence="10 11">
        <text>D-alanyl-D-alanine + UDP-N-acetyl-alpha-D-muramoyl-L-alanyl-gamma-D-glutamyl-meso-2,6-diaminopimelate + ATP = UDP-N-acetyl-alpha-D-muramoyl-L-alanyl-gamma-D-glutamyl-meso-2,6-diaminopimeloyl-D-alanyl-D-alanine + ADP + phosphate + H(+)</text>
        <dbReference type="Rhea" id="RHEA:28374"/>
        <dbReference type="ChEBI" id="CHEBI:15378"/>
        <dbReference type="ChEBI" id="CHEBI:30616"/>
        <dbReference type="ChEBI" id="CHEBI:43474"/>
        <dbReference type="ChEBI" id="CHEBI:57822"/>
        <dbReference type="ChEBI" id="CHEBI:61386"/>
        <dbReference type="ChEBI" id="CHEBI:83905"/>
        <dbReference type="ChEBI" id="CHEBI:456216"/>
        <dbReference type="EC" id="6.3.2.10"/>
    </reaction>
</comment>
<dbReference type="GO" id="GO:0051301">
    <property type="term" value="P:cell division"/>
    <property type="evidence" value="ECO:0007669"/>
    <property type="project" value="UniProtKB-KW"/>
</dbReference>
<dbReference type="SUPFAM" id="SSF53244">
    <property type="entry name" value="MurD-like peptide ligases, peptide-binding domain"/>
    <property type="match status" value="1"/>
</dbReference>
<dbReference type="GO" id="GO:0047480">
    <property type="term" value="F:UDP-N-acetylmuramoyl-tripeptide-D-alanyl-D-alanine ligase activity"/>
    <property type="evidence" value="ECO:0007669"/>
    <property type="project" value="UniProtKB-UniRule"/>
</dbReference>
<evidence type="ECO:0000313" key="16">
    <source>
        <dbReference type="Proteomes" id="UP001321450"/>
    </source>
</evidence>
<keyword evidence="8 10" id="KW-0131">Cell cycle</keyword>
<dbReference type="RefSeq" id="WP_286293066.1">
    <property type="nucleotide sequence ID" value="NZ_AP024718.1"/>
</dbReference>
<evidence type="ECO:0000256" key="10">
    <source>
        <dbReference type="HAMAP-Rule" id="MF_02019"/>
    </source>
</evidence>
<evidence type="ECO:0000256" key="3">
    <source>
        <dbReference type="ARBA" id="ARBA00022618"/>
    </source>
</evidence>
<dbReference type="InterPro" id="IPR035911">
    <property type="entry name" value="MurE/MurF_N"/>
</dbReference>
<reference evidence="16" key="1">
    <citation type="journal article" date="2024" name="Int. J. Syst. Evol. Microbiol.">
        <title>Methylomarinovum tepidoasis sp. nov., a moderately thermophilic methanotroph of the family Methylothermaceae isolated from a deep-sea hydrothermal field.</title>
        <authorList>
            <person name="Hirayama H."/>
            <person name="Takaki Y."/>
            <person name="Abe M."/>
            <person name="Miyazaki M."/>
            <person name="Uematsu K."/>
            <person name="Matsui Y."/>
            <person name="Takai K."/>
        </authorList>
    </citation>
    <scope>NUCLEOTIDE SEQUENCE [LARGE SCALE GENOMIC DNA]</scope>
    <source>
        <strain evidence="16">IN45</strain>
    </source>
</reference>
<dbReference type="InterPro" id="IPR004101">
    <property type="entry name" value="Mur_ligase_C"/>
</dbReference>
<proteinExistence type="inferred from homology"/>
<dbReference type="InterPro" id="IPR013221">
    <property type="entry name" value="Mur_ligase_cen"/>
</dbReference>
<evidence type="ECO:0000256" key="6">
    <source>
        <dbReference type="ARBA" id="ARBA00022960"/>
    </source>
</evidence>
<dbReference type="InterPro" id="IPR051046">
    <property type="entry name" value="MurCDEF_CellWall_CoF430Synth"/>
</dbReference>
<evidence type="ECO:0000259" key="13">
    <source>
        <dbReference type="Pfam" id="PF02875"/>
    </source>
</evidence>
<dbReference type="SUPFAM" id="SSF53623">
    <property type="entry name" value="MurD-like peptide ligases, catalytic domain"/>
    <property type="match status" value="1"/>
</dbReference>
<dbReference type="HAMAP" id="MF_02019">
    <property type="entry name" value="MurF"/>
    <property type="match status" value="1"/>
</dbReference>
<evidence type="ECO:0000256" key="1">
    <source>
        <dbReference type="ARBA" id="ARBA00022490"/>
    </source>
</evidence>
<organism evidence="15 16">
    <name type="scientific">Methylomarinovum tepidoasis</name>
    <dbReference type="NCBI Taxonomy" id="2840183"/>
    <lineage>
        <taxon>Bacteria</taxon>
        <taxon>Pseudomonadati</taxon>
        <taxon>Pseudomonadota</taxon>
        <taxon>Gammaproteobacteria</taxon>
        <taxon>Methylococcales</taxon>
        <taxon>Methylothermaceae</taxon>
        <taxon>Methylomarinovum</taxon>
    </lineage>
</organism>
<keyword evidence="5 10" id="KW-0067">ATP-binding</keyword>
<keyword evidence="3 10" id="KW-0132">Cell division</keyword>
<dbReference type="GO" id="GO:0008360">
    <property type="term" value="P:regulation of cell shape"/>
    <property type="evidence" value="ECO:0007669"/>
    <property type="project" value="UniProtKB-KW"/>
</dbReference>
<keyword evidence="16" id="KW-1185">Reference proteome</keyword>
<evidence type="ECO:0000256" key="4">
    <source>
        <dbReference type="ARBA" id="ARBA00022741"/>
    </source>
</evidence>
<dbReference type="EMBL" id="AP024718">
    <property type="protein sequence ID" value="BCX88024.1"/>
    <property type="molecule type" value="Genomic_DNA"/>
</dbReference>
<keyword evidence="7 10" id="KW-0573">Peptidoglycan synthesis</keyword>
<feature type="domain" description="Mur ligase central" evidence="14">
    <location>
        <begin position="103"/>
        <end position="294"/>
    </location>
</feature>